<dbReference type="Proteomes" id="UP000461880">
    <property type="component" value="Unassembled WGS sequence"/>
</dbReference>
<evidence type="ECO:0000313" key="14">
    <source>
        <dbReference type="Proteomes" id="UP000461880"/>
    </source>
</evidence>
<dbReference type="InterPro" id="IPR014722">
    <property type="entry name" value="Rib_uL2_dom2"/>
</dbReference>
<dbReference type="PANTHER" id="PTHR30053">
    <property type="entry name" value="ELONGATION FACTOR P"/>
    <property type="match status" value="1"/>
</dbReference>
<dbReference type="GO" id="GO:0005829">
    <property type="term" value="C:cytosol"/>
    <property type="evidence" value="ECO:0007669"/>
    <property type="project" value="UniProtKB-ARBA"/>
</dbReference>
<dbReference type="CDD" id="cd05794">
    <property type="entry name" value="S1_EF-P_repeat_2"/>
    <property type="match status" value="1"/>
</dbReference>
<dbReference type="Pfam" id="PF08207">
    <property type="entry name" value="EFP_N"/>
    <property type="match status" value="1"/>
</dbReference>
<accession>A0A7X2NR10</accession>
<evidence type="ECO:0000313" key="13">
    <source>
        <dbReference type="EMBL" id="MSS57428.1"/>
    </source>
</evidence>
<dbReference type="InterPro" id="IPR013852">
    <property type="entry name" value="Transl_elong_P/YeiP_CS"/>
</dbReference>
<dbReference type="HAMAP" id="MF_00141">
    <property type="entry name" value="EF_P"/>
    <property type="match status" value="1"/>
</dbReference>
<dbReference type="Gene3D" id="2.30.30.30">
    <property type="match status" value="1"/>
</dbReference>
<evidence type="ECO:0000256" key="4">
    <source>
        <dbReference type="ARBA" id="ARBA00022490"/>
    </source>
</evidence>
<dbReference type="SMART" id="SM00841">
    <property type="entry name" value="Elong-fact-P_C"/>
    <property type="match status" value="1"/>
</dbReference>
<dbReference type="InterPro" id="IPR011768">
    <property type="entry name" value="Transl_elongation_fac_P"/>
</dbReference>
<dbReference type="InterPro" id="IPR020599">
    <property type="entry name" value="Transl_elong_fac_P/YeiP"/>
</dbReference>
<dbReference type="GO" id="GO:0043043">
    <property type="term" value="P:peptide biosynthetic process"/>
    <property type="evidence" value="ECO:0007669"/>
    <property type="project" value="InterPro"/>
</dbReference>
<comment type="subcellular location">
    <subcellularLocation>
        <location evidence="1 8">Cytoplasm</location>
    </subcellularLocation>
</comment>
<dbReference type="SMART" id="SM01185">
    <property type="entry name" value="EFP"/>
    <property type="match status" value="1"/>
</dbReference>
<dbReference type="EMBL" id="VUMN01000001">
    <property type="protein sequence ID" value="MSS57428.1"/>
    <property type="molecule type" value="Genomic_DNA"/>
</dbReference>
<comment type="similarity">
    <text evidence="3 8 10">Belongs to the elongation factor P family.</text>
</comment>
<dbReference type="UniPathway" id="UPA00345"/>
<evidence type="ECO:0000256" key="6">
    <source>
        <dbReference type="ARBA" id="ARBA00022917"/>
    </source>
</evidence>
<reference evidence="13 14" key="1">
    <citation type="submission" date="2019-08" db="EMBL/GenBank/DDBJ databases">
        <title>In-depth cultivation of the pig gut microbiome towards novel bacterial diversity and tailored functional studies.</title>
        <authorList>
            <person name="Wylensek D."/>
            <person name="Hitch T.C.A."/>
            <person name="Clavel T."/>
        </authorList>
    </citation>
    <scope>NUCLEOTIDE SEQUENCE [LARGE SCALE GENOMIC DNA]</scope>
    <source>
        <strain evidence="13 14">Oil+RF-744-GAM-WT-6</strain>
    </source>
</reference>
<keyword evidence="14" id="KW-1185">Reference proteome</keyword>
<gene>
    <name evidence="8 13" type="primary">efp</name>
    <name evidence="13" type="ORF">FYJ51_00685</name>
</gene>
<dbReference type="NCBIfam" id="TIGR00038">
    <property type="entry name" value="efp"/>
    <property type="match status" value="1"/>
</dbReference>
<feature type="domain" description="Elongation factor P C-terminal" evidence="11">
    <location>
        <begin position="129"/>
        <end position="184"/>
    </location>
</feature>
<evidence type="ECO:0000259" key="11">
    <source>
        <dbReference type="SMART" id="SM00841"/>
    </source>
</evidence>
<comment type="caution">
    <text evidence="13">The sequence shown here is derived from an EMBL/GenBank/DDBJ whole genome shotgun (WGS) entry which is preliminary data.</text>
</comment>
<organism evidence="13 14">
    <name type="scientific">Stecheria intestinalis</name>
    <dbReference type="NCBI Taxonomy" id="2606630"/>
    <lineage>
        <taxon>Bacteria</taxon>
        <taxon>Bacillati</taxon>
        <taxon>Bacillota</taxon>
        <taxon>Erysipelotrichia</taxon>
        <taxon>Erysipelotrichales</taxon>
        <taxon>Erysipelotrichaceae</taxon>
        <taxon>Stecheria</taxon>
    </lineage>
</organism>
<evidence type="ECO:0000256" key="8">
    <source>
        <dbReference type="HAMAP-Rule" id="MF_00141"/>
    </source>
</evidence>
<dbReference type="CDD" id="cd04470">
    <property type="entry name" value="S1_EF-P_repeat_1"/>
    <property type="match status" value="1"/>
</dbReference>
<name>A0A7X2NR10_9FIRM</name>
<evidence type="ECO:0000256" key="7">
    <source>
        <dbReference type="ARBA" id="ARBA00025469"/>
    </source>
</evidence>
<evidence type="ECO:0000256" key="2">
    <source>
        <dbReference type="ARBA" id="ARBA00004815"/>
    </source>
</evidence>
<dbReference type="PROSITE" id="PS01275">
    <property type="entry name" value="EFP"/>
    <property type="match status" value="1"/>
</dbReference>
<dbReference type="RefSeq" id="WP_105303693.1">
    <property type="nucleotide sequence ID" value="NZ_VUMN01000001.1"/>
</dbReference>
<keyword evidence="5 8" id="KW-0251">Elongation factor</keyword>
<dbReference type="InterPro" id="IPR012340">
    <property type="entry name" value="NA-bd_OB-fold"/>
</dbReference>
<dbReference type="SUPFAM" id="SSF50104">
    <property type="entry name" value="Translation proteins SH3-like domain"/>
    <property type="match status" value="1"/>
</dbReference>
<keyword evidence="6 8" id="KW-0648">Protein biosynthesis</keyword>
<feature type="domain" description="Translation elongation factor P/YeiP central" evidence="12">
    <location>
        <begin position="67"/>
        <end position="121"/>
    </location>
</feature>
<comment type="pathway">
    <text evidence="2 8">Protein biosynthesis; polypeptide chain elongation.</text>
</comment>
<dbReference type="Gene3D" id="2.40.50.140">
    <property type="entry name" value="Nucleic acid-binding proteins"/>
    <property type="match status" value="2"/>
</dbReference>
<evidence type="ECO:0000256" key="1">
    <source>
        <dbReference type="ARBA" id="ARBA00004496"/>
    </source>
</evidence>
<dbReference type="NCBIfam" id="NF001810">
    <property type="entry name" value="PRK00529.1"/>
    <property type="match status" value="1"/>
</dbReference>
<proteinExistence type="inferred from homology"/>
<dbReference type="Pfam" id="PF01132">
    <property type="entry name" value="EFP"/>
    <property type="match status" value="1"/>
</dbReference>
<dbReference type="FunFam" id="2.40.50.140:FF:000004">
    <property type="entry name" value="Elongation factor P"/>
    <property type="match status" value="1"/>
</dbReference>
<dbReference type="InterPro" id="IPR015365">
    <property type="entry name" value="Elong-fact-P_C"/>
</dbReference>
<evidence type="ECO:0000256" key="5">
    <source>
        <dbReference type="ARBA" id="ARBA00022768"/>
    </source>
</evidence>
<keyword evidence="4 8" id="KW-0963">Cytoplasm</keyword>
<protein>
    <recommendedName>
        <fullName evidence="8 9">Elongation factor P</fullName>
        <shortName evidence="8">EF-P</shortName>
    </recommendedName>
</protein>
<evidence type="ECO:0000256" key="10">
    <source>
        <dbReference type="RuleBase" id="RU004389"/>
    </source>
</evidence>
<evidence type="ECO:0000256" key="3">
    <source>
        <dbReference type="ARBA" id="ARBA00009479"/>
    </source>
</evidence>
<comment type="function">
    <text evidence="7 8">Involved in peptide bond synthesis. Stimulates efficient translation and peptide-bond synthesis on native or reconstituted 70S ribosomes in vitro. Probably functions indirectly by altering the affinity of the ribosome for aminoacyl-tRNA, thus increasing their reactivity as acceptors for peptidyl transferase.</text>
</comment>
<dbReference type="Pfam" id="PF09285">
    <property type="entry name" value="Elong-fact-P_C"/>
    <property type="match status" value="1"/>
</dbReference>
<dbReference type="GO" id="GO:0003746">
    <property type="term" value="F:translation elongation factor activity"/>
    <property type="evidence" value="ECO:0007669"/>
    <property type="project" value="UniProtKB-UniRule"/>
</dbReference>
<evidence type="ECO:0000256" key="9">
    <source>
        <dbReference type="NCBIfam" id="TIGR00038"/>
    </source>
</evidence>
<sequence length="185" mass="20736">MIQSTEIKPGTCFIWEGELYQAITVDRNKTAMAKMKVAVKVRSPRTGVVKELGLIGSDRVEEAHIDRREMQYLYNDGTSLVFMDTENYEQIEIPEERLHWEKQFLKESQMVNIQVYDGEILGVDLPDKVELLVTDCEEAVKGNTATSASKNATLETGLEIKVPLFVTKGDTVIVSTADGKYSGRA</sequence>
<dbReference type="PANTHER" id="PTHR30053:SF12">
    <property type="entry name" value="ELONGATION FACTOR P (EF-P) FAMILY PROTEIN"/>
    <property type="match status" value="1"/>
</dbReference>
<dbReference type="InterPro" id="IPR001059">
    <property type="entry name" value="Transl_elong_P/YeiP_cen"/>
</dbReference>
<dbReference type="PIRSF" id="PIRSF005901">
    <property type="entry name" value="EF-P"/>
    <property type="match status" value="1"/>
</dbReference>
<evidence type="ECO:0000259" key="12">
    <source>
        <dbReference type="SMART" id="SM01185"/>
    </source>
</evidence>
<dbReference type="FunFam" id="2.40.50.140:FF:000009">
    <property type="entry name" value="Elongation factor P"/>
    <property type="match status" value="1"/>
</dbReference>
<dbReference type="SUPFAM" id="SSF50249">
    <property type="entry name" value="Nucleic acid-binding proteins"/>
    <property type="match status" value="2"/>
</dbReference>
<dbReference type="AlphaFoldDB" id="A0A7X2NR10"/>
<dbReference type="InterPro" id="IPR013185">
    <property type="entry name" value="Transl_elong_KOW-like"/>
</dbReference>
<dbReference type="InterPro" id="IPR008991">
    <property type="entry name" value="Translation_prot_SH3-like_sf"/>
</dbReference>